<organism evidence="4 5">
    <name type="scientific">Amphibalanus amphitrite</name>
    <name type="common">Striped barnacle</name>
    <name type="synonym">Balanus amphitrite</name>
    <dbReference type="NCBI Taxonomy" id="1232801"/>
    <lineage>
        <taxon>Eukaryota</taxon>
        <taxon>Metazoa</taxon>
        <taxon>Ecdysozoa</taxon>
        <taxon>Arthropoda</taxon>
        <taxon>Crustacea</taxon>
        <taxon>Multicrustacea</taxon>
        <taxon>Cirripedia</taxon>
        <taxon>Thoracica</taxon>
        <taxon>Thoracicalcarea</taxon>
        <taxon>Balanomorpha</taxon>
        <taxon>Balanoidea</taxon>
        <taxon>Balanidae</taxon>
        <taxon>Amphibalaninae</taxon>
        <taxon>Amphibalanus</taxon>
    </lineage>
</organism>
<dbReference type="SUPFAM" id="SSF47954">
    <property type="entry name" value="Cyclin-like"/>
    <property type="match status" value="1"/>
</dbReference>
<feature type="region of interest" description="Disordered" evidence="2">
    <location>
        <begin position="259"/>
        <end position="280"/>
    </location>
</feature>
<dbReference type="Pfam" id="PF00134">
    <property type="entry name" value="Cyclin_N"/>
    <property type="match status" value="1"/>
</dbReference>
<evidence type="ECO:0000256" key="2">
    <source>
        <dbReference type="SAM" id="MobiDB-lite"/>
    </source>
</evidence>
<gene>
    <name evidence="4" type="primary">Ccni</name>
    <name evidence="4" type="ORF">FJT64_001885</name>
</gene>
<proteinExistence type="inferred from homology"/>
<dbReference type="InterPro" id="IPR006671">
    <property type="entry name" value="Cyclin_N"/>
</dbReference>
<evidence type="ECO:0000313" key="4">
    <source>
        <dbReference type="EMBL" id="KAF0310688.1"/>
    </source>
</evidence>
<evidence type="ECO:0000259" key="3">
    <source>
        <dbReference type="SMART" id="SM00385"/>
    </source>
</evidence>
<dbReference type="AlphaFoldDB" id="A0A6A4X6U8"/>
<evidence type="ECO:0000313" key="5">
    <source>
        <dbReference type="Proteomes" id="UP000440578"/>
    </source>
</evidence>
<dbReference type="InterPro" id="IPR039361">
    <property type="entry name" value="Cyclin"/>
</dbReference>
<protein>
    <submittedName>
        <fullName evidence="4">Cyclin-I</fullName>
    </submittedName>
</protein>
<evidence type="ECO:0000256" key="1">
    <source>
        <dbReference type="RuleBase" id="RU000383"/>
    </source>
</evidence>
<dbReference type="InterPro" id="IPR013763">
    <property type="entry name" value="Cyclin-like_dom"/>
</dbReference>
<comment type="caution">
    <text evidence="4">The sequence shown here is derived from an EMBL/GenBank/DDBJ whole genome shotgun (WGS) entry which is preliminary data.</text>
</comment>
<dbReference type="PANTHER" id="PTHR10177">
    <property type="entry name" value="CYCLINS"/>
    <property type="match status" value="1"/>
</dbReference>
<dbReference type="InterPro" id="IPR036915">
    <property type="entry name" value="Cyclin-like_sf"/>
</dbReference>
<reference evidence="4 5" key="1">
    <citation type="submission" date="2019-07" db="EMBL/GenBank/DDBJ databases">
        <title>Draft genome assembly of a fouling barnacle, Amphibalanus amphitrite (Darwin, 1854): The first reference genome for Thecostraca.</title>
        <authorList>
            <person name="Kim W."/>
        </authorList>
    </citation>
    <scope>NUCLEOTIDE SEQUENCE [LARGE SCALE GENOMIC DNA]</scope>
    <source>
        <strain evidence="4">SNU_AA5</strain>
        <tissue evidence="4">Soma without cirri and trophi</tissue>
    </source>
</reference>
<dbReference type="Gene3D" id="1.10.472.10">
    <property type="entry name" value="Cyclin-like"/>
    <property type="match status" value="2"/>
</dbReference>
<keyword evidence="5" id="KW-1185">Reference proteome</keyword>
<feature type="domain" description="Cyclin-like" evidence="3">
    <location>
        <begin position="50"/>
        <end position="136"/>
    </location>
</feature>
<dbReference type="SMART" id="SM00385">
    <property type="entry name" value="CYCLIN"/>
    <property type="match status" value="1"/>
</dbReference>
<dbReference type="FunFam" id="1.10.472.10:FF:000006">
    <property type="entry name" value="Cyclin I"/>
    <property type="match status" value="1"/>
</dbReference>
<keyword evidence="1" id="KW-0195">Cyclin</keyword>
<comment type="similarity">
    <text evidence="1">Belongs to the cyclin family.</text>
</comment>
<sequence>MSVHDAEVDQWADSHGATYLVTMKVVNRTIVLFSYSAGDVGLQERQAAVLWMERQCYRFRFHADTLCLSVAVLDAFLGQVKIKAKYITCLALTCLYLAAKLCEEDEIVPAITYVVERTRPGCSVADVLRLERLVLDKLGWQLRLVTPLSFLHSLHCLLVGACPGLLADRPQRLSPHRQLIGLTERLLELVTDGRSLGVPPACLAAALICCELQRCGVETAPFVQAAQRLIKRTPQELSAACNCVRAILGAGGDSVLVPRPPAGAAKRPRARGDSRSFSRPAKRKLVASEVEAPDDIVGDIRNLYAGEDEAVTPAVAAVTRRPAGTHAPESPEFPELAKHAVSAESPLTQACGLLSQASRLSYAEVLRRHLPSPAVTAGGI</sequence>
<dbReference type="OrthoDB" id="6358561at2759"/>
<accession>A0A6A4X6U8</accession>
<name>A0A6A4X6U8_AMPAM</name>
<dbReference type="Proteomes" id="UP000440578">
    <property type="component" value="Unassembled WGS sequence"/>
</dbReference>
<dbReference type="EMBL" id="VIIS01000292">
    <property type="protein sequence ID" value="KAF0310688.1"/>
    <property type="molecule type" value="Genomic_DNA"/>
</dbReference>